<accession>A0A7J6SG76</accession>
<keyword evidence="2" id="KW-1185">Reference proteome</keyword>
<name>A0A7J6SG76_PEROL</name>
<sequence>MHPLSRRGPALLRSGIRDVPALCGQIRHFAGVQGTMGSYAKAFRWGSQRKKGRWYYRYHKPLGHGNWQKYVERYETPRELESRQRLVFSTRADYRTYKQAISWQWKLPKAIAEATTVDEVLDAWMLYRHRRFKQHHHFLKVLQRLVEVQGSNGHVNPSDWRLAFITKKLRGRMQQIMNTPRLARLYSRLGSDDGMWFMVEKCTPFLSREYMLARYKPYQLVWIADAWGTCRLRDTFLFGRLARYLGRVVPQLTSDQLITVMHAYGKCEITHTVLVGRILSEVLKRKLSVQQYAEIATALALLRVQDYTALEMAAHAAVNAINAGVGYSTEDLVRIAEAHSRLKVNDTKLLQNLLVHARDHGYDWSPLNLARLGQCAAPIVASDKKAFVAMLGDLITYVPVMASLEEITAAADFAYLHRQYHPQSSDGNKLSANLVEKLAARIPELKNQASSKFNIAQLTRCLMRFGEFDPEVWFAILKQSYKASEWCNAKELLSLSYCLSRLKPSLAKELPMRTVAMAQAEWALKRKEEFAPYEWDRMKAWLRSTNGYHCGRRYAVQMSQYRKLTRGPELRLSAA</sequence>
<dbReference type="AlphaFoldDB" id="A0A7J6SG76"/>
<dbReference type="Proteomes" id="UP000553632">
    <property type="component" value="Unassembled WGS sequence"/>
</dbReference>
<comment type="caution">
    <text evidence="1">The sequence shown here is derived from an EMBL/GenBank/DDBJ whole genome shotgun (WGS) entry which is preliminary data.</text>
</comment>
<gene>
    <name evidence="1" type="ORF">FOZ63_025590</name>
</gene>
<evidence type="ECO:0000313" key="1">
    <source>
        <dbReference type="EMBL" id="KAF4731959.1"/>
    </source>
</evidence>
<proteinExistence type="predicted"/>
<organism evidence="1 2">
    <name type="scientific">Perkinsus olseni</name>
    <name type="common">Perkinsus atlanticus</name>
    <dbReference type="NCBI Taxonomy" id="32597"/>
    <lineage>
        <taxon>Eukaryota</taxon>
        <taxon>Sar</taxon>
        <taxon>Alveolata</taxon>
        <taxon>Perkinsozoa</taxon>
        <taxon>Perkinsea</taxon>
        <taxon>Perkinsida</taxon>
        <taxon>Perkinsidae</taxon>
        <taxon>Perkinsus</taxon>
    </lineage>
</organism>
<reference evidence="1 2" key="1">
    <citation type="submission" date="2020-04" db="EMBL/GenBank/DDBJ databases">
        <title>Perkinsus olseni comparative genomics.</title>
        <authorList>
            <person name="Bogema D.R."/>
        </authorList>
    </citation>
    <scope>NUCLEOTIDE SEQUENCE [LARGE SCALE GENOMIC DNA]</scope>
    <source>
        <strain evidence="1 2">ATCC PRA-207</strain>
    </source>
</reference>
<dbReference type="EMBL" id="JABANO010018371">
    <property type="protein sequence ID" value="KAF4731959.1"/>
    <property type="molecule type" value="Genomic_DNA"/>
</dbReference>
<protein>
    <submittedName>
        <fullName evidence="1">Uncharacterized protein</fullName>
    </submittedName>
</protein>
<evidence type="ECO:0000313" key="2">
    <source>
        <dbReference type="Proteomes" id="UP000553632"/>
    </source>
</evidence>